<dbReference type="SMART" id="SM00044">
    <property type="entry name" value="CYCc"/>
    <property type="match status" value="1"/>
</dbReference>
<dbReference type="InterPro" id="IPR041664">
    <property type="entry name" value="AAA_16"/>
</dbReference>
<feature type="compositionally biased region" description="Basic and acidic residues" evidence="3">
    <location>
        <begin position="72"/>
        <end position="81"/>
    </location>
</feature>
<dbReference type="GO" id="GO:0005524">
    <property type="term" value="F:ATP binding"/>
    <property type="evidence" value="ECO:0007669"/>
    <property type="project" value="UniProtKB-KW"/>
</dbReference>
<evidence type="ECO:0000313" key="7">
    <source>
        <dbReference type="Proteomes" id="UP000468531"/>
    </source>
</evidence>
<dbReference type="Gene3D" id="1.10.150.50">
    <property type="entry name" value="Transcription Factor, Ets-1"/>
    <property type="match status" value="1"/>
</dbReference>
<dbReference type="Gene3D" id="3.40.50.300">
    <property type="entry name" value="P-loop containing nucleotide triphosphate hydrolases"/>
    <property type="match status" value="1"/>
</dbReference>
<dbReference type="InterPro" id="IPR029787">
    <property type="entry name" value="Nucleotide_cyclase"/>
</dbReference>
<feature type="domain" description="SAM" evidence="4">
    <location>
        <begin position="12"/>
        <end position="70"/>
    </location>
</feature>
<evidence type="ECO:0000313" key="6">
    <source>
        <dbReference type="EMBL" id="NEU97541.1"/>
    </source>
</evidence>
<gene>
    <name evidence="6" type="ORF">FNJ47_17295</name>
</gene>
<feature type="region of interest" description="Disordered" evidence="3">
    <location>
        <begin position="72"/>
        <end position="95"/>
    </location>
</feature>
<dbReference type="Gene3D" id="3.30.70.1230">
    <property type="entry name" value="Nucleotide cyclase"/>
    <property type="match status" value="1"/>
</dbReference>
<dbReference type="InterPro" id="IPR027417">
    <property type="entry name" value="P-loop_NTPase"/>
</dbReference>
<evidence type="ECO:0000259" key="4">
    <source>
        <dbReference type="PROSITE" id="PS50105"/>
    </source>
</evidence>
<dbReference type="PROSITE" id="PS50125">
    <property type="entry name" value="GUANYLATE_CYCLASE_2"/>
    <property type="match status" value="1"/>
</dbReference>
<dbReference type="SMART" id="SM00382">
    <property type="entry name" value="AAA"/>
    <property type="match status" value="1"/>
</dbReference>
<keyword evidence="1" id="KW-0547">Nucleotide-binding</keyword>
<keyword evidence="2" id="KW-0067">ATP-binding</keyword>
<dbReference type="InterPro" id="IPR001660">
    <property type="entry name" value="SAM"/>
</dbReference>
<dbReference type="Pfam" id="PF00536">
    <property type="entry name" value="SAM_1"/>
    <property type="match status" value="1"/>
</dbReference>
<dbReference type="GO" id="GO:0009190">
    <property type="term" value="P:cyclic nucleotide biosynthetic process"/>
    <property type="evidence" value="ECO:0007669"/>
    <property type="project" value="InterPro"/>
</dbReference>
<organism evidence="6 7">
    <name type="scientific">Bradyrhizobium uaiense</name>
    <dbReference type="NCBI Taxonomy" id="2594946"/>
    <lineage>
        <taxon>Bacteria</taxon>
        <taxon>Pseudomonadati</taxon>
        <taxon>Pseudomonadota</taxon>
        <taxon>Alphaproteobacteria</taxon>
        <taxon>Hyphomicrobiales</taxon>
        <taxon>Nitrobacteraceae</taxon>
        <taxon>Bradyrhizobium</taxon>
    </lineage>
</organism>
<dbReference type="PROSITE" id="PS50105">
    <property type="entry name" value="SAM_DOMAIN"/>
    <property type="match status" value="1"/>
</dbReference>
<dbReference type="GO" id="GO:0005737">
    <property type="term" value="C:cytoplasm"/>
    <property type="evidence" value="ECO:0007669"/>
    <property type="project" value="TreeGrafter"/>
</dbReference>
<dbReference type="Pfam" id="PF00211">
    <property type="entry name" value="Guanylate_cyc"/>
    <property type="match status" value="1"/>
</dbReference>
<keyword evidence="7" id="KW-1185">Reference proteome</keyword>
<evidence type="ECO:0000256" key="1">
    <source>
        <dbReference type="ARBA" id="ARBA00022741"/>
    </source>
</evidence>
<evidence type="ECO:0000256" key="3">
    <source>
        <dbReference type="SAM" id="MobiDB-lite"/>
    </source>
</evidence>
<sequence>MPKPNGPNAGFVEGWLEQLGLSGYLQAFLDNDIDAGDLAHLTSTDLVELGVTSVGHRRRLLDAIARLAVDVQRPEPKEKPAPRAPAPRPLSKAERRQVTTMFCDLVGYTRISSDFDAEIVLELLTSYKDACATLIERYGGYVLRYVGDGVLATYGYPRAREDDAARAVATGLMLAEEIGKLVTPSGEQLQVRIGIATGPVVVGDLVGHAAIERDSLVGEAPNLAARLQGQAGAGEVLIAETTAKIIGGQFRLENLGMRSLKGFEAPVTAYRVIGEQRGATRFDAVHGAVSLPMISREHEISRLVDRAAAALLGQGQIVVITGEAGIGKSRLIEEMHRRLEIRPEHRVVLQCSPIHTNRPFHPITHYLDYMTGVEAPDADVRQLDKLDAMLRGLGQASPERLALIAELLRPESSDRRLLLRLAPTEIRARTIAALLDIVEAISRESPIIVIEDVHWADPSTNEWLEQLAGMIHNLPILLVATMRPEEMPQWARRSGASILRLTRLQPDEIRRLVNTIAAERKMPISMIEAIVVRSDGIPIFAEELARSLQAMGDASPGATDATAIPVTLNEILLARLDLLENGRETAQLAAAIGRDIPLDLMIAVSPFGEAAMRESIEGLVESGIFVTRPSGFGDVVDFRHALLRDAAYHLLLRRDRLLVHKLIANTIEARFPAIVDSMPHMLAHQFAEAGDHSAAIIYLERAGRDAARRSAAVEAVAHFTAALEQTSRLPPGGERDVREFDLRLAILGPLIAARGYGAGEVEGQIAHAVALSARIGGGERIVPALFLNWIARFNETDVRFEVARQIVQVAAHGSPLDKLIAHRCMGTTLLFRGEFVAAIAQFELFQKLFVPVRHNEALNKVGATVHAVTVKVGLAEAWTMLGDIERAGIWRKAALDDANASGHYQTICHTTAFAGGLLAALMEDVNDLAFHAARLRDLTLQHDLPYWRPHADLLAGMADIHRGFVEKGFRLAQHGMERMAAERLPSLSAWCVVFAGGCVRAHRPEEGLATLAGIAEEIDTGERWTAGEFHRLRGLLRLQSGDSPGGLEDLAEAQRIATQQGSALVECRVKADRERVAKAS</sequence>
<dbReference type="CDD" id="cd09487">
    <property type="entry name" value="SAM_superfamily"/>
    <property type="match status" value="1"/>
</dbReference>
<reference evidence="6 7" key="1">
    <citation type="journal article" date="2020" name="Arch. Microbiol.">
        <title>Bradyrhizobium uaiense sp. nov., a new highly efficient cowpea symbiont.</title>
        <authorList>
            <person name="Cabral Michel D."/>
            <person name="Azarias Guimaraes A."/>
            <person name="Martins da Costa E."/>
            <person name="Soares de Carvalho T."/>
            <person name="Balsanelli E."/>
            <person name="Willems A."/>
            <person name="Maltempi de Souza E."/>
            <person name="de Souza Moreira F.M."/>
        </authorList>
    </citation>
    <scope>NUCLEOTIDE SEQUENCE [LARGE SCALE GENOMIC DNA]</scope>
    <source>
        <strain evidence="6 7">UFLA 03-164</strain>
    </source>
</reference>
<dbReference type="Proteomes" id="UP000468531">
    <property type="component" value="Unassembled WGS sequence"/>
</dbReference>
<dbReference type="GO" id="GO:0004016">
    <property type="term" value="F:adenylate cyclase activity"/>
    <property type="evidence" value="ECO:0007669"/>
    <property type="project" value="UniProtKB-ARBA"/>
</dbReference>
<dbReference type="SUPFAM" id="SSF47769">
    <property type="entry name" value="SAM/Pointed domain"/>
    <property type="match status" value="1"/>
</dbReference>
<evidence type="ECO:0000256" key="2">
    <source>
        <dbReference type="ARBA" id="ARBA00022840"/>
    </source>
</evidence>
<dbReference type="SUPFAM" id="SSF55073">
    <property type="entry name" value="Nucleotide cyclase"/>
    <property type="match status" value="1"/>
</dbReference>
<name>A0A6P1BIU6_9BRAD</name>
<accession>A0A6P1BIU6</accession>
<dbReference type="CDD" id="cd07302">
    <property type="entry name" value="CHD"/>
    <property type="match status" value="1"/>
</dbReference>
<evidence type="ECO:0000259" key="5">
    <source>
        <dbReference type="PROSITE" id="PS50125"/>
    </source>
</evidence>
<dbReference type="SMART" id="SM00454">
    <property type="entry name" value="SAM"/>
    <property type="match status" value="1"/>
</dbReference>
<comment type="caution">
    <text evidence="6">The sequence shown here is derived from an EMBL/GenBank/DDBJ whole genome shotgun (WGS) entry which is preliminary data.</text>
</comment>
<dbReference type="InterPro" id="IPR013761">
    <property type="entry name" value="SAM/pointed_sf"/>
</dbReference>
<protein>
    <submittedName>
        <fullName evidence="6">AAA family ATPase</fullName>
    </submittedName>
</protein>
<proteinExistence type="predicted"/>
<dbReference type="EMBL" id="VKHP01000062">
    <property type="protein sequence ID" value="NEU97541.1"/>
    <property type="molecule type" value="Genomic_DNA"/>
</dbReference>
<dbReference type="PANTHER" id="PTHR16305">
    <property type="entry name" value="TESTICULAR SOLUBLE ADENYLYL CYCLASE"/>
    <property type="match status" value="1"/>
</dbReference>
<dbReference type="SUPFAM" id="SSF52540">
    <property type="entry name" value="P-loop containing nucleoside triphosphate hydrolases"/>
    <property type="match status" value="1"/>
</dbReference>
<feature type="domain" description="Guanylate cyclase" evidence="5">
    <location>
        <begin position="99"/>
        <end position="228"/>
    </location>
</feature>
<dbReference type="InterPro" id="IPR001054">
    <property type="entry name" value="A/G_cyclase"/>
</dbReference>
<dbReference type="Pfam" id="PF13191">
    <property type="entry name" value="AAA_16"/>
    <property type="match status" value="1"/>
</dbReference>
<dbReference type="GO" id="GO:0035556">
    <property type="term" value="P:intracellular signal transduction"/>
    <property type="evidence" value="ECO:0007669"/>
    <property type="project" value="InterPro"/>
</dbReference>
<dbReference type="InterPro" id="IPR003593">
    <property type="entry name" value="AAA+_ATPase"/>
</dbReference>
<dbReference type="AlphaFoldDB" id="A0A6P1BIU6"/>
<dbReference type="PANTHER" id="PTHR16305:SF28">
    <property type="entry name" value="GUANYLATE CYCLASE DOMAIN-CONTAINING PROTEIN"/>
    <property type="match status" value="1"/>
</dbReference>